<gene>
    <name evidence="5" type="primary">PSD2_1</name>
    <name evidence="5" type="ORF">HK105_203737</name>
</gene>
<dbReference type="PANTHER" id="PTHR10067:SF17">
    <property type="entry name" value="PHOSPHATIDYLSERINE DECARBOXYLASE PROENZYME 2"/>
    <property type="match status" value="1"/>
</dbReference>
<evidence type="ECO:0000313" key="6">
    <source>
        <dbReference type="Proteomes" id="UP001527925"/>
    </source>
</evidence>
<accession>A0ABR4NAT0</accession>
<name>A0ABR4NAT0_9FUNG</name>
<dbReference type="PROSITE" id="PS50004">
    <property type="entry name" value="C2"/>
    <property type="match status" value="2"/>
</dbReference>
<dbReference type="SMART" id="SM00239">
    <property type="entry name" value="C2"/>
    <property type="match status" value="2"/>
</dbReference>
<evidence type="ECO:0000256" key="2">
    <source>
        <dbReference type="ARBA" id="ARBA00023239"/>
    </source>
</evidence>
<reference evidence="5 6" key="1">
    <citation type="submission" date="2023-09" db="EMBL/GenBank/DDBJ databases">
        <title>Pangenome analysis of Batrachochytrium dendrobatidis and related Chytrids.</title>
        <authorList>
            <person name="Yacoub M.N."/>
            <person name="Stajich J.E."/>
            <person name="James T.Y."/>
        </authorList>
    </citation>
    <scope>NUCLEOTIDE SEQUENCE [LARGE SCALE GENOMIC DNA]</scope>
    <source>
        <strain evidence="5 6">JEL0888</strain>
    </source>
</reference>
<dbReference type="SUPFAM" id="SSF49562">
    <property type="entry name" value="C2 domain (Calcium/lipid-binding domain, CaLB)"/>
    <property type="match status" value="2"/>
</dbReference>
<keyword evidence="2 5" id="KW-0456">Lyase</keyword>
<evidence type="ECO:0000256" key="1">
    <source>
        <dbReference type="ARBA" id="ARBA00022793"/>
    </source>
</evidence>
<feature type="domain" description="C2" evidence="4">
    <location>
        <begin position="196"/>
        <end position="325"/>
    </location>
</feature>
<comment type="caution">
    <text evidence="5">The sequence shown here is derived from an EMBL/GenBank/DDBJ whole genome shotgun (WGS) entry which is preliminary data.</text>
</comment>
<dbReference type="InterPro" id="IPR000008">
    <property type="entry name" value="C2_dom"/>
</dbReference>
<dbReference type="GO" id="GO:0004609">
    <property type="term" value="F:phosphatidylserine decarboxylase activity"/>
    <property type="evidence" value="ECO:0007669"/>
    <property type="project" value="UniProtKB-EC"/>
</dbReference>
<evidence type="ECO:0000313" key="5">
    <source>
        <dbReference type="EMBL" id="KAL2916625.1"/>
    </source>
</evidence>
<organism evidence="5 6">
    <name type="scientific">Polyrhizophydium stewartii</name>
    <dbReference type="NCBI Taxonomy" id="2732419"/>
    <lineage>
        <taxon>Eukaryota</taxon>
        <taxon>Fungi</taxon>
        <taxon>Fungi incertae sedis</taxon>
        <taxon>Chytridiomycota</taxon>
        <taxon>Chytridiomycota incertae sedis</taxon>
        <taxon>Chytridiomycetes</taxon>
        <taxon>Rhizophydiales</taxon>
        <taxon>Rhizophydiales incertae sedis</taxon>
        <taxon>Polyrhizophydium</taxon>
    </lineage>
</organism>
<dbReference type="InterPro" id="IPR003817">
    <property type="entry name" value="PS_Dcarbxylase"/>
</dbReference>
<dbReference type="CDD" id="cd00030">
    <property type="entry name" value="C2"/>
    <property type="match status" value="1"/>
</dbReference>
<feature type="domain" description="C2" evidence="4">
    <location>
        <begin position="1"/>
        <end position="110"/>
    </location>
</feature>
<dbReference type="Pfam" id="PF00168">
    <property type="entry name" value="C2"/>
    <property type="match status" value="2"/>
</dbReference>
<dbReference type="Gene3D" id="2.60.40.150">
    <property type="entry name" value="C2 domain"/>
    <property type="match status" value="2"/>
</dbReference>
<dbReference type="PRINTS" id="PR00360">
    <property type="entry name" value="C2DOMAIN"/>
</dbReference>
<keyword evidence="1" id="KW-0210">Decarboxylase</keyword>
<dbReference type="Proteomes" id="UP001527925">
    <property type="component" value="Unassembled WGS sequence"/>
</dbReference>
<evidence type="ECO:0000259" key="4">
    <source>
        <dbReference type="PROSITE" id="PS50004"/>
    </source>
</evidence>
<protein>
    <submittedName>
        <fullName evidence="5">Phosphatidylserine decarboxylase</fullName>
        <ecNumber evidence="5">4.1.1.65</ecNumber>
    </submittedName>
</protein>
<feature type="region of interest" description="Disordered" evidence="3">
    <location>
        <begin position="177"/>
        <end position="205"/>
    </location>
</feature>
<dbReference type="EC" id="4.1.1.65" evidence="5"/>
<dbReference type="InterPro" id="IPR035892">
    <property type="entry name" value="C2_domain_sf"/>
</dbReference>
<sequence length="611" mass="68053">MRAATLKVKVICARSLLAKDRNGTSDPYVVVRLGDQQQKTHVVNRNLNPVWNTEMLFTITASHVQESLRFSVWDKDFLRSDFLGQFSIDVASIVQFASDYDETKTSNLWYVLNPRKPDEPVRGEIGFRIGFVGDIGADLLAMFNQSARKSLDQATLVSSDDPADDFYFNNYVSGGVHADDPRAETPAGMAGAPDPRASDPSLDATPVDKSLIDHSEFYGLLTIEIVNARNLPFEASRARTFNCDPFVTVSFGKRTFRTKVVRNSLNPEWGQRIFLHIKTYEVTSNWSVVFSVHDYEDFASNECIGSAELKIQHIISAAAKAPAFGISCSEFPLSNMAAPLKTRRHSAHESGTVLNIKIGFLTYAKIRANYFHRQMQLFGDDATQSINKVSLVTMLDAIESTYSDETIDGIFADTGKTPDQALSFEECAKQLESRLHTRSPYADDSGYDLDIGGPQPVHFDKTPYGVRQGERMMDRRTCYICQKQLRSTVDLDVVSHVALCAFVSPANSDNFVLGGLIGPNNASRKWFTKILAYSTSNDPTSGRSSSLGTVRYQDRATGQLCEERIPTYIRLGVRLLYQSKGSQTPEEDAAIRTLLRDLGRSRARHGLYTAQ</sequence>
<proteinExistence type="predicted"/>
<dbReference type="EMBL" id="JADGIZ020000015">
    <property type="protein sequence ID" value="KAL2916625.1"/>
    <property type="molecule type" value="Genomic_DNA"/>
</dbReference>
<evidence type="ECO:0000256" key="3">
    <source>
        <dbReference type="SAM" id="MobiDB-lite"/>
    </source>
</evidence>
<dbReference type="PANTHER" id="PTHR10067">
    <property type="entry name" value="PHOSPHATIDYLSERINE DECARBOXYLASE"/>
    <property type="match status" value="1"/>
</dbReference>
<keyword evidence="6" id="KW-1185">Reference proteome</keyword>